<evidence type="ECO:0000256" key="4">
    <source>
        <dbReference type="ARBA" id="ARBA00022500"/>
    </source>
</evidence>
<dbReference type="EMBL" id="RSEJ01000015">
    <property type="protein sequence ID" value="NBI53905.1"/>
    <property type="molecule type" value="Genomic_DNA"/>
</dbReference>
<reference evidence="13 14" key="1">
    <citation type="journal article" date="2017" name="Int. J. Syst. Evol. Microbiol.">
        <title>Photobacterium alginatilyticum sp. nov., a marine bacterium isolated from bottom seawater.</title>
        <authorList>
            <person name="Wang X."/>
            <person name="Wang Y."/>
            <person name="Yang X."/>
            <person name="Sun H."/>
            <person name="Li B."/>
            <person name="Zhang X.H."/>
        </authorList>
    </citation>
    <scope>NUCLEOTIDE SEQUENCE [LARGE SCALE GENOMIC DNA]</scope>
    <source>
        <strain evidence="13 14">P03D4</strain>
    </source>
</reference>
<evidence type="ECO:0000256" key="10">
    <source>
        <dbReference type="SAM" id="Coils"/>
    </source>
</evidence>
<proteinExistence type="predicted"/>
<keyword evidence="3" id="KW-0488">Methylation</keyword>
<sequence length="630" mass="68685">MSARNQLMLSIGILIILIISVLSALGYSQINESSTRDYRNSLSNKSYLVAKAVEGKVHSYFVALEGIAAGLEIIQGNIIVNDRTLDLLVSNKDNMNVLNVFVGLPDGTTFDASNHGPIPNFNAKQKQREWYIKGMSGTLRTVTKPFMATTGDLTMAMVIPLKLSGRVVAVLGMSLKVDDITDYINALSEEKLNLFAAREDGFLMASSYSELVGKDLFELRPSYRQYADRNRSEHSYVVPEKGEFYVVSSKIASLNWTVWAYAHWDDINATSQSAVKTNIIAGLMFIVFGVAAIYYLITKLMYVPIGGEPKEIEMLVDRIANGDLTGIPTAGSDSIGVYRSTLIMANKLQDIITDINQSSTQLIEVSGQLGDSSRKVDTSSKSQMMQLEQVATAMNEMTATVTDVAQNAMQASRSSNDASQNSDQGLRVVSQMNDEIGRLVADIVQVQEAIVNVQSETESVGGILDVIRGIADQTNLLALNAAIEAARAGEHGRGFAVVADEVRTLATKTQESTNEIQTMIESLQEQATRSVSLMTENANSAKQTLSKSDDASNALQVIQQEIKKIQDMNNQIATAAEQQSNVATEINENVVNVNDLATSTGEDVQENVRTSESLDSMANRLSDTVRMFKV</sequence>
<keyword evidence="6 11" id="KW-1133">Transmembrane helix</keyword>
<evidence type="ECO:0000256" key="11">
    <source>
        <dbReference type="SAM" id="Phobius"/>
    </source>
</evidence>
<keyword evidence="10" id="KW-0175">Coiled coil</keyword>
<feature type="domain" description="Methyl-accepting transducer" evidence="12">
    <location>
        <begin position="358"/>
        <end position="594"/>
    </location>
</feature>
<dbReference type="Proteomes" id="UP000738517">
    <property type="component" value="Unassembled WGS sequence"/>
</dbReference>
<dbReference type="Gene3D" id="1.10.287.950">
    <property type="entry name" value="Methyl-accepting chemotaxis protein"/>
    <property type="match status" value="1"/>
</dbReference>
<feature type="transmembrane region" description="Helical" evidence="11">
    <location>
        <begin position="7"/>
        <end position="27"/>
    </location>
</feature>
<dbReference type="SMART" id="SM00283">
    <property type="entry name" value="MA"/>
    <property type="match status" value="1"/>
</dbReference>
<dbReference type="PANTHER" id="PTHR32089:SF39">
    <property type="entry name" value="METHYL-ACCEPTING CHEMOTAXIS PROTEIN HLYB"/>
    <property type="match status" value="1"/>
</dbReference>
<keyword evidence="5 11" id="KW-0812">Transmembrane</keyword>
<evidence type="ECO:0000313" key="14">
    <source>
        <dbReference type="Proteomes" id="UP000738517"/>
    </source>
</evidence>
<dbReference type="Gene3D" id="3.30.450.20">
    <property type="entry name" value="PAS domain"/>
    <property type="match status" value="2"/>
</dbReference>
<protein>
    <submittedName>
        <fullName evidence="13">Methyl-accepting chemotaxis protein</fullName>
    </submittedName>
</protein>
<evidence type="ECO:0000256" key="9">
    <source>
        <dbReference type="PROSITE-ProRule" id="PRU00284"/>
    </source>
</evidence>
<evidence type="ECO:0000256" key="6">
    <source>
        <dbReference type="ARBA" id="ARBA00022989"/>
    </source>
</evidence>
<keyword evidence="4" id="KW-0145">Chemotaxis</keyword>
<name>A0ABW9YKG0_9GAMM</name>
<dbReference type="RefSeq" id="WP_160653047.1">
    <property type="nucleotide sequence ID" value="NZ_RSEJ01000015.1"/>
</dbReference>
<keyword evidence="14" id="KW-1185">Reference proteome</keyword>
<dbReference type="CDD" id="cd11386">
    <property type="entry name" value="MCP_signal"/>
    <property type="match status" value="1"/>
</dbReference>
<dbReference type="CDD" id="cd18773">
    <property type="entry name" value="PDC1_HK_sensor"/>
    <property type="match status" value="1"/>
</dbReference>
<dbReference type="SUPFAM" id="SSF58104">
    <property type="entry name" value="Methyl-accepting chemotaxis protein (MCP) signaling domain"/>
    <property type="match status" value="1"/>
</dbReference>
<evidence type="ECO:0000256" key="3">
    <source>
        <dbReference type="ARBA" id="ARBA00022481"/>
    </source>
</evidence>
<evidence type="ECO:0000256" key="7">
    <source>
        <dbReference type="ARBA" id="ARBA00023136"/>
    </source>
</evidence>
<keyword evidence="7 11" id="KW-0472">Membrane</keyword>
<keyword evidence="2" id="KW-1003">Cell membrane</keyword>
<feature type="coiled-coil region" evidence="10">
    <location>
        <begin position="548"/>
        <end position="578"/>
    </location>
</feature>
<evidence type="ECO:0000259" key="12">
    <source>
        <dbReference type="PROSITE" id="PS50111"/>
    </source>
</evidence>
<gene>
    <name evidence="13" type="ORF">EIZ48_15115</name>
</gene>
<evidence type="ECO:0000313" key="13">
    <source>
        <dbReference type="EMBL" id="NBI53905.1"/>
    </source>
</evidence>
<dbReference type="PANTHER" id="PTHR32089">
    <property type="entry name" value="METHYL-ACCEPTING CHEMOTAXIS PROTEIN MCPB"/>
    <property type="match status" value="1"/>
</dbReference>
<comment type="caution">
    <text evidence="13">The sequence shown here is derived from an EMBL/GenBank/DDBJ whole genome shotgun (WGS) entry which is preliminary data.</text>
</comment>
<comment type="subcellular location">
    <subcellularLocation>
        <location evidence="1">Cell membrane</location>
        <topology evidence="1">Multi-pass membrane protein</topology>
    </subcellularLocation>
</comment>
<evidence type="ECO:0000256" key="5">
    <source>
        <dbReference type="ARBA" id="ARBA00022692"/>
    </source>
</evidence>
<accession>A0ABW9YKG0</accession>
<evidence type="ECO:0000256" key="2">
    <source>
        <dbReference type="ARBA" id="ARBA00022475"/>
    </source>
</evidence>
<evidence type="ECO:0000256" key="8">
    <source>
        <dbReference type="ARBA" id="ARBA00023224"/>
    </source>
</evidence>
<dbReference type="PROSITE" id="PS50111">
    <property type="entry name" value="CHEMOTAXIS_TRANSDUC_2"/>
    <property type="match status" value="1"/>
</dbReference>
<dbReference type="InterPro" id="IPR004089">
    <property type="entry name" value="MCPsignal_dom"/>
</dbReference>
<dbReference type="Pfam" id="PF00015">
    <property type="entry name" value="MCPsignal"/>
    <property type="match status" value="1"/>
</dbReference>
<organism evidence="13 14">
    <name type="scientific">Photobacterium alginatilyticum</name>
    <dbReference type="NCBI Taxonomy" id="1775171"/>
    <lineage>
        <taxon>Bacteria</taxon>
        <taxon>Pseudomonadati</taxon>
        <taxon>Pseudomonadota</taxon>
        <taxon>Gammaproteobacteria</taxon>
        <taxon>Vibrionales</taxon>
        <taxon>Vibrionaceae</taxon>
        <taxon>Photobacterium</taxon>
    </lineage>
</organism>
<evidence type="ECO:0000256" key="1">
    <source>
        <dbReference type="ARBA" id="ARBA00004651"/>
    </source>
</evidence>
<feature type="transmembrane region" description="Helical" evidence="11">
    <location>
        <begin position="279"/>
        <end position="297"/>
    </location>
</feature>
<keyword evidence="8 9" id="KW-0807">Transducer</keyword>